<dbReference type="GO" id="GO:0051536">
    <property type="term" value="F:iron-sulfur cluster binding"/>
    <property type="evidence" value="ECO:0007669"/>
    <property type="project" value="UniProtKB-KW"/>
</dbReference>
<reference evidence="5" key="1">
    <citation type="journal article" date="2020" name="mSystems">
        <title>Genome- and Community-Level Interaction Insights into Carbon Utilization and Element Cycling Functions of Hydrothermarchaeota in Hydrothermal Sediment.</title>
        <authorList>
            <person name="Zhou Z."/>
            <person name="Liu Y."/>
            <person name="Xu W."/>
            <person name="Pan J."/>
            <person name="Luo Z.H."/>
            <person name="Li M."/>
        </authorList>
    </citation>
    <scope>NUCLEOTIDE SEQUENCE</scope>
    <source>
        <strain evidence="5">SpSt-997</strain>
    </source>
</reference>
<dbReference type="SUPFAM" id="SSF46548">
    <property type="entry name" value="alpha-helical ferredoxin"/>
    <property type="match status" value="1"/>
</dbReference>
<dbReference type="AlphaFoldDB" id="A0A8J4M879"/>
<evidence type="ECO:0000256" key="1">
    <source>
        <dbReference type="ARBA" id="ARBA00022723"/>
    </source>
</evidence>
<dbReference type="InterPro" id="IPR009051">
    <property type="entry name" value="Helical_ferredxn"/>
</dbReference>
<evidence type="ECO:0000259" key="4">
    <source>
        <dbReference type="PROSITE" id="PS51379"/>
    </source>
</evidence>
<accession>A0A8J4M879</accession>
<dbReference type="PANTHER" id="PTHR40447">
    <property type="entry name" value="ANAEROBIC SULFITE REDUCTASE SUBUNIT A"/>
    <property type="match status" value="1"/>
</dbReference>
<sequence length="376" mass="40752">MPRAVVTAVGVGALIAALRRDGYRVIGPTLRDQAIVVDTITTLDDLPRGWTDHQEVAGYRLQRRDDAALFGYALGPQGWKRLLHPPVQPLWQMADAAGEPVASPPETERLAFLGVRACELRAIAIQDRVFLGGAARDPHYAARRAGLFVIAVNCGTAGGNCFCVSMASGPRVESGFDLALTELLDEATPRYLVECGSDNGAKILATLPKRDAEETDLAAARAISEATRASMRRAMPAVDHAALLSANPTHPRWDEVARRCLTCGNCTAVCPTCFCTAISDQSDITGRNMARERRWDSCFTSEFSFIHGGSVRSSGRSRYRQWLTHKLSTWVDQFGSSGCVGCGRCITWCPVGIDLTEEVRAIAANPMAEEARDDNA</sequence>
<comment type="caution">
    <text evidence="5">The sequence shown here is derived from an EMBL/GenBank/DDBJ whole genome shotgun (WGS) entry which is preliminary data.</text>
</comment>
<dbReference type="PANTHER" id="PTHR40447:SF1">
    <property type="entry name" value="ANAEROBIC SULFITE REDUCTASE SUBUNIT A"/>
    <property type="match status" value="1"/>
</dbReference>
<keyword evidence="2" id="KW-0408">Iron</keyword>
<evidence type="ECO:0000256" key="2">
    <source>
        <dbReference type="ARBA" id="ARBA00023004"/>
    </source>
</evidence>
<dbReference type="PROSITE" id="PS51379">
    <property type="entry name" value="4FE4S_FER_2"/>
    <property type="match status" value="2"/>
</dbReference>
<keyword evidence="1" id="KW-0479">Metal-binding</keyword>
<feature type="domain" description="4Fe-4S ferredoxin-type" evidence="4">
    <location>
        <begin position="249"/>
        <end position="281"/>
    </location>
</feature>
<dbReference type="Gene3D" id="1.10.1060.10">
    <property type="entry name" value="Alpha-helical ferredoxin"/>
    <property type="match status" value="1"/>
</dbReference>
<dbReference type="Pfam" id="PF17179">
    <property type="entry name" value="Fer4_22"/>
    <property type="match status" value="1"/>
</dbReference>
<keyword evidence="3" id="KW-0411">Iron-sulfur</keyword>
<dbReference type="InterPro" id="IPR017896">
    <property type="entry name" value="4Fe4S_Fe-S-bd"/>
</dbReference>
<evidence type="ECO:0000256" key="3">
    <source>
        <dbReference type="ARBA" id="ARBA00023014"/>
    </source>
</evidence>
<dbReference type="InterPro" id="IPR017900">
    <property type="entry name" value="4Fe4S_Fe_S_CS"/>
</dbReference>
<proteinExistence type="predicted"/>
<feature type="domain" description="4Fe-4S ferredoxin-type" evidence="4">
    <location>
        <begin position="327"/>
        <end position="358"/>
    </location>
</feature>
<evidence type="ECO:0000313" key="5">
    <source>
        <dbReference type="EMBL" id="HGC44263.1"/>
    </source>
</evidence>
<organism evidence="5">
    <name type="scientific">Acidicaldus sp</name>
    <dbReference type="NCBI Taxonomy" id="1872105"/>
    <lineage>
        <taxon>Bacteria</taxon>
        <taxon>Pseudomonadati</taxon>
        <taxon>Pseudomonadota</taxon>
        <taxon>Alphaproteobacteria</taxon>
        <taxon>Acetobacterales</taxon>
        <taxon>Acetobacteraceae</taxon>
        <taxon>Acidicaldus</taxon>
    </lineage>
</organism>
<dbReference type="GO" id="GO:0046872">
    <property type="term" value="F:metal ion binding"/>
    <property type="evidence" value="ECO:0007669"/>
    <property type="project" value="UniProtKB-KW"/>
</dbReference>
<protein>
    <submittedName>
        <fullName evidence="5">Sulfite reductase subunit A</fullName>
    </submittedName>
</protein>
<dbReference type="PROSITE" id="PS00198">
    <property type="entry name" value="4FE4S_FER_1"/>
    <property type="match status" value="2"/>
</dbReference>
<name>A0A8J4M879_9PROT</name>
<gene>
    <name evidence="5" type="ORF">ENY07_13740</name>
</gene>
<dbReference type="EMBL" id="DTQM01000259">
    <property type="protein sequence ID" value="HGC44263.1"/>
    <property type="molecule type" value="Genomic_DNA"/>
</dbReference>